<reference evidence="2 3" key="1">
    <citation type="submission" date="2017-06" db="EMBL/GenBank/DDBJ databases">
        <authorList>
            <person name="Kim H.J."/>
            <person name="Triplett B.A."/>
        </authorList>
    </citation>
    <scope>NUCLEOTIDE SEQUENCE [LARGE SCALE GENOMIC DNA]</scope>
    <source>
        <strain evidence="2 3">SCA</strain>
    </source>
</reference>
<feature type="transmembrane region" description="Helical" evidence="1">
    <location>
        <begin position="6"/>
        <end position="24"/>
    </location>
</feature>
<organism evidence="2 3">
    <name type="scientific">Anaerovirgula multivorans</name>
    <dbReference type="NCBI Taxonomy" id="312168"/>
    <lineage>
        <taxon>Bacteria</taxon>
        <taxon>Bacillati</taxon>
        <taxon>Bacillota</taxon>
        <taxon>Clostridia</taxon>
        <taxon>Peptostreptococcales</taxon>
        <taxon>Natronincolaceae</taxon>
        <taxon>Anaerovirgula</taxon>
    </lineage>
</organism>
<keyword evidence="1" id="KW-1133">Transmembrane helix</keyword>
<protein>
    <submittedName>
        <fullName evidence="2">Uncharacterized protein</fullName>
    </submittedName>
</protein>
<proteinExistence type="predicted"/>
<dbReference type="Proteomes" id="UP000198304">
    <property type="component" value="Unassembled WGS sequence"/>
</dbReference>
<keyword evidence="1" id="KW-0472">Membrane</keyword>
<accession>A0A239AIV9</accession>
<name>A0A239AIV9_9FIRM</name>
<evidence type="ECO:0000313" key="3">
    <source>
        <dbReference type="Proteomes" id="UP000198304"/>
    </source>
</evidence>
<dbReference type="EMBL" id="FZOJ01000002">
    <property type="protein sequence ID" value="SNR94863.1"/>
    <property type="molecule type" value="Genomic_DNA"/>
</dbReference>
<evidence type="ECO:0000256" key="1">
    <source>
        <dbReference type="SAM" id="Phobius"/>
    </source>
</evidence>
<keyword evidence="3" id="KW-1185">Reference proteome</keyword>
<evidence type="ECO:0000313" key="2">
    <source>
        <dbReference type="EMBL" id="SNR94863.1"/>
    </source>
</evidence>
<dbReference type="AlphaFoldDB" id="A0A239AIV9"/>
<sequence length="30" mass="3513">MSLYLQAILTFTFILVGFGIIYILHKKKKI</sequence>
<keyword evidence="1" id="KW-0812">Transmembrane</keyword>
<gene>
    <name evidence="2" type="ORF">SAMN05446037_100231</name>
</gene>